<gene>
    <name evidence="1" type="ORF">FEM33_21690</name>
</gene>
<dbReference type="Proteomes" id="UP000323994">
    <property type="component" value="Unassembled WGS sequence"/>
</dbReference>
<dbReference type="AlphaFoldDB" id="A0A5M8QL12"/>
<dbReference type="RefSeq" id="WP_139014069.1">
    <property type="nucleotide sequence ID" value="NZ_VBSN01000066.1"/>
</dbReference>
<keyword evidence="2" id="KW-1185">Reference proteome</keyword>
<protein>
    <recommendedName>
        <fullName evidence="3">DUF1573 domain-containing protein</fullName>
    </recommendedName>
</protein>
<name>A0A5M8QL12_9BACT</name>
<accession>A0A5M8QL12</accession>
<dbReference type="EMBL" id="VBSN01000066">
    <property type="protein sequence ID" value="KAA6436749.1"/>
    <property type="molecule type" value="Genomic_DNA"/>
</dbReference>
<reference evidence="1 2" key="1">
    <citation type="submission" date="2019-05" db="EMBL/GenBank/DDBJ databases">
        <authorList>
            <person name="Qu J.-H."/>
        </authorList>
    </citation>
    <scope>NUCLEOTIDE SEQUENCE [LARGE SCALE GENOMIC DNA]</scope>
    <source>
        <strain evidence="1 2">NS28</strain>
    </source>
</reference>
<evidence type="ECO:0000313" key="1">
    <source>
        <dbReference type="EMBL" id="KAA6436749.1"/>
    </source>
</evidence>
<dbReference type="OrthoDB" id="959653at2"/>
<organism evidence="1 2">
    <name type="scientific">Dyadobacter flavalbus</name>
    <dbReference type="NCBI Taxonomy" id="2579942"/>
    <lineage>
        <taxon>Bacteria</taxon>
        <taxon>Pseudomonadati</taxon>
        <taxon>Bacteroidota</taxon>
        <taxon>Cytophagia</taxon>
        <taxon>Cytophagales</taxon>
        <taxon>Spirosomataceae</taxon>
        <taxon>Dyadobacter</taxon>
    </lineage>
</organism>
<sequence length="130" mass="14605">MKSGIAILSLVFFTLYFVACKEKELDSPYITVLSPTRNQSLQDKDSIKVKAQIEPKNTSVVNTVITIRDKKEHTLTSANLGCACDSKPVVNIEKSLFYEVKKKQNVILEICAELKNGEKVCETVPFELKH</sequence>
<evidence type="ECO:0008006" key="3">
    <source>
        <dbReference type="Google" id="ProtNLM"/>
    </source>
</evidence>
<comment type="caution">
    <text evidence="1">The sequence shown here is derived from an EMBL/GenBank/DDBJ whole genome shotgun (WGS) entry which is preliminary data.</text>
</comment>
<proteinExistence type="predicted"/>
<evidence type="ECO:0000313" key="2">
    <source>
        <dbReference type="Proteomes" id="UP000323994"/>
    </source>
</evidence>